<accession>A0ACB9LJY2</accession>
<name>A0ACB9LJY2_9MYRT</name>
<keyword evidence="2" id="KW-1185">Reference proteome</keyword>
<sequence length="386" mass="43273">MFLQNLFKTLRLKNPPKPQRCNLSLTQKLFLSSKAEPTPGDANARSQTASYLVSALGLSPESALASTRWFPAVNPKEAAKAVGALEELGFTQSQIASFVLKFPRALSPVSLKTILPKIEFLRSRGASSAEVASIVSRCPRILDRSLERHIVPTFEMISRFMESDSQAIVILMRCAGIWYFGTMSVFATNCQALAAAGVPDNVVRCMLRRQPNCLLTARGKFDSALEKVKSIGIDPLKNKFVMSLSVLINLADSTWKRKVSMFGRWGWSEEDTLRAFERYPNCMLLSEKKLGETMEFFVNEMGLEPSYFITNPILLSLSFKNRIVPRCLVVRALISKKLVQRFSPTTALMTSNTYFVEKFLSPYSAEHPSLLLLYQEKLGEVENVSR</sequence>
<organism evidence="1 2">
    <name type="scientific">Melastoma candidum</name>
    <dbReference type="NCBI Taxonomy" id="119954"/>
    <lineage>
        <taxon>Eukaryota</taxon>
        <taxon>Viridiplantae</taxon>
        <taxon>Streptophyta</taxon>
        <taxon>Embryophyta</taxon>
        <taxon>Tracheophyta</taxon>
        <taxon>Spermatophyta</taxon>
        <taxon>Magnoliopsida</taxon>
        <taxon>eudicotyledons</taxon>
        <taxon>Gunneridae</taxon>
        <taxon>Pentapetalae</taxon>
        <taxon>rosids</taxon>
        <taxon>malvids</taxon>
        <taxon>Myrtales</taxon>
        <taxon>Melastomataceae</taxon>
        <taxon>Melastomatoideae</taxon>
        <taxon>Melastomateae</taxon>
        <taxon>Melastoma</taxon>
    </lineage>
</organism>
<comment type="caution">
    <text evidence="1">The sequence shown here is derived from an EMBL/GenBank/DDBJ whole genome shotgun (WGS) entry which is preliminary data.</text>
</comment>
<protein>
    <submittedName>
        <fullName evidence="1">Uncharacterized protein</fullName>
    </submittedName>
</protein>
<gene>
    <name evidence="1" type="ORF">MLD38_036209</name>
</gene>
<dbReference type="Proteomes" id="UP001057402">
    <property type="component" value="Chromosome 11"/>
</dbReference>
<evidence type="ECO:0000313" key="2">
    <source>
        <dbReference type="Proteomes" id="UP001057402"/>
    </source>
</evidence>
<evidence type="ECO:0000313" key="1">
    <source>
        <dbReference type="EMBL" id="KAI4311303.1"/>
    </source>
</evidence>
<dbReference type="EMBL" id="CM042890">
    <property type="protein sequence ID" value="KAI4311303.1"/>
    <property type="molecule type" value="Genomic_DNA"/>
</dbReference>
<proteinExistence type="predicted"/>
<reference evidence="2" key="1">
    <citation type="journal article" date="2023" name="Front. Plant Sci.">
        <title>Chromosomal-level genome assembly of Melastoma candidum provides insights into trichome evolution.</title>
        <authorList>
            <person name="Zhong Y."/>
            <person name="Wu W."/>
            <person name="Sun C."/>
            <person name="Zou P."/>
            <person name="Liu Y."/>
            <person name="Dai S."/>
            <person name="Zhou R."/>
        </authorList>
    </citation>
    <scope>NUCLEOTIDE SEQUENCE [LARGE SCALE GENOMIC DNA]</scope>
</reference>